<accession>A0A0U1L5L5</accession>
<gene>
    <name evidence="1" type="ORF">SpAn4DRAFT_4152</name>
</gene>
<dbReference type="AlphaFoldDB" id="A0A0U1L5L5"/>
<keyword evidence="2" id="KW-1185">Reference proteome</keyword>
<name>A0A0U1L5L5_9FIRM</name>
<protein>
    <submittedName>
        <fullName evidence="1">Uncharacterized protein</fullName>
    </submittedName>
</protein>
<dbReference type="Proteomes" id="UP000049855">
    <property type="component" value="Unassembled WGS sequence"/>
</dbReference>
<proteinExistence type="predicted"/>
<reference evidence="2" key="1">
    <citation type="submission" date="2015-03" db="EMBL/GenBank/DDBJ databases">
        <authorList>
            <person name="Nijsse Bart"/>
        </authorList>
    </citation>
    <scope>NUCLEOTIDE SEQUENCE [LARGE SCALE GENOMIC DNA]</scope>
</reference>
<sequence>MRHWSQAADRSRHGAYLVDLPAEFMQLPHIYYISAFSTVGDISNLPFIPCRTDRYGVGPVGDGTVAQSNAVGSGSTSTSVPPDGGAVITTCRSTAPVNAASPPLDYGRSVAYDCRICRASISRLVVIRSSISPNYSSFS</sequence>
<evidence type="ECO:0000313" key="2">
    <source>
        <dbReference type="Proteomes" id="UP000049855"/>
    </source>
</evidence>
<dbReference type="EMBL" id="CTRP01000015">
    <property type="protein sequence ID" value="CQR74795.1"/>
    <property type="molecule type" value="Genomic_DNA"/>
</dbReference>
<organism evidence="1 2">
    <name type="scientific">Sporomusa ovata</name>
    <dbReference type="NCBI Taxonomy" id="2378"/>
    <lineage>
        <taxon>Bacteria</taxon>
        <taxon>Bacillati</taxon>
        <taxon>Bacillota</taxon>
        <taxon>Negativicutes</taxon>
        <taxon>Selenomonadales</taxon>
        <taxon>Sporomusaceae</taxon>
        <taxon>Sporomusa</taxon>
    </lineage>
</organism>
<evidence type="ECO:0000313" key="1">
    <source>
        <dbReference type="EMBL" id="CQR74795.1"/>
    </source>
</evidence>